<proteinExistence type="predicted"/>
<evidence type="ECO:0000313" key="1">
    <source>
        <dbReference type="EMBL" id="KAF2466172.1"/>
    </source>
</evidence>
<name>A0ACB6QH13_9PLEO</name>
<protein>
    <submittedName>
        <fullName evidence="1">Uncharacterized protein</fullName>
    </submittedName>
</protein>
<reference evidence="1" key="1">
    <citation type="journal article" date="2020" name="Stud. Mycol.">
        <title>101 Dothideomycetes genomes: a test case for predicting lifestyles and emergence of pathogens.</title>
        <authorList>
            <person name="Haridas S."/>
            <person name="Albert R."/>
            <person name="Binder M."/>
            <person name="Bloem J."/>
            <person name="Labutti K."/>
            <person name="Salamov A."/>
            <person name="Andreopoulos B."/>
            <person name="Baker S."/>
            <person name="Barry K."/>
            <person name="Bills G."/>
            <person name="Bluhm B."/>
            <person name="Cannon C."/>
            <person name="Castanera R."/>
            <person name="Culley D."/>
            <person name="Daum C."/>
            <person name="Ezra D."/>
            <person name="Gonzalez J."/>
            <person name="Henrissat B."/>
            <person name="Kuo A."/>
            <person name="Liang C."/>
            <person name="Lipzen A."/>
            <person name="Lutzoni F."/>
            <person name="Magnuson J."/>
            <person name="Mondo S."/>
            <person name="Nolan M."/>
            <person name="Ohm R."/>
            <person name="Pangilinan J."/>
            <person name="Park H.-J."/>
            <person name="Ramirez L."/>
            <person name="Alfaro M."/>
            <person name="Sun H."/>
            <person name="Tritt A."/>
            <person name="Yoshinaga Y."/>
            <person name="Zwiers L.-H."/>
            <person name="Turgeon B."/>
            <person name="Goodwin S."/>
            <person name="Spatafora J."/>
            <person name="Crous P."/>
            <person name="Grigoriev I."/>
        </authorList>
    </citation>
    <scope>NUCLEOTIDE SEQUENCE</scope>
    <source>
        <strain evidence="1">ATCC 200398</strain>
    </source>
</reference>
<evidence type="ECO:0000313" key="2">
    <source>
        <dbReference type="Proteomes" id="UP000799755"/>
    </source>
</evidence>
<dbReference type="Proteomes" id="UP000799755">
    <property type="component" value="Unassembled WGS sequence"/>
</dbReference>
<keyword evidence="2" id="KW-1185">Reference proteome</keyword>
<accession>A0ACB6QH13</accession>
<comment type="caution">
    <text evidence="1">The sequence shown here is derived from an EMBL/GenBank/DDBJ whole genome shotgun (WGS) entry which is preliminary data.</text>
</comment>
<organism evidence="1 2">
    <name type="scientific">Lindgomyces ingoldianus</name>
    <dbReference type="NCBI Taxonomy" id="673940"/>
    <lineage>
        <taxon>Eukaryota</taxon>
        <taxon>Fungi</taxon>
        <taxon>Dikarya</taxon>
        <taxon>Ascomycota</taxon>
        <taxon>Pezizomycotina</taxon>
        <taxon>Dothideomycetes</taxon>
        <taxon>Pleosporomycetidae</taxon>
        <taxon>Pleosporales</taxon>
        <taxon>Lindgomycetaceae</taxon>
        <taxon>Lindgomyces</taxon>
    </lineage>
</organism>
<gene>
    <name evidence="1" type="ORF">BDR25DRAFT_238033</name>
</gene>
<dbReference type="EMBL" id="MU003526">
    <property type="protein sequence ID" value="KAF2466172.1"/>
    <property type="molecule type" value="Genomic_DNA"/>
</dbReference>
<feature type="non-terminal residue" evidence="1">
    <location>
        <position position="1"/>
    </location>
</feature>
<sequence length="444" mass="50397">AKVDIEYLQSLFEHGLPAENQQCEHCFVVEPTSARGENCNKDHPQGVGKLTTVPCLATWQIIIPVDLRAIPYYVLIAIGTHTHVPPPPSVVQGEYVEDLKDVLRPMLTPGLTRSQFLNSRALHVYLDQHGYRSIEDLHVAFANKDRVSSIIKSEKLSTFPYGGGLQSVVYEWRTRHQTPEIAYIRQIISGVSGNIIVCFFDEQAKILMDQKTFQIDMSYKRLQGKWAEILIAVFHGPHSRMLTLGRIVTDTDSRDISFLGFCAFFKLVGERTQKIVQWQHLHKKGFYGTTLDMCSKQMKGFGLYLQTMDMQQRDWRWQLASCTRFCLAHFTRSINTAAPTSSHSEDSVWSRMRSLCQVETAEDYNALCNLLIQSEESVSVKNWALNKKSPVIAAGIARCCSLMTLDTWNTLETHTNAAEQAGMKGYRTGIRVSLLEAIQKYDSY</sequence>